<comment type="caution">
    <text evidence="3">The sequence shown here is derived from an EMBL/GenBank/DDBJ whole genome shotgun (WGS) entry which is preliminary data.</text>
</comment>
<organism evidence="3 4">
    <name type="scientific">Cecembia calidifontis</name>
    <dbReference type="NCBI Taxonomy" id="1187080"/>
    <lineage>
        <taxon>Bacteria</taxon>
        <taxon>Pseudomonadati</taxon>
        <taxon>Bacteroidota</taxon>
        <taxon>Cytophagia</taxon>
        <taxon>Cytophagales</taxon>
        <taxon>Cyclobacteriaceae</taxon>
        <taxon>Cecembia</taxon>
    </lineage>
</organism>
<evidence type="ECO:0000259" key="2">
    <source>
        <dbReference type="Pfam" id="PF13505"/>
    </source>
</evidence>
<evidence type="ECO:0000313" key="4">
    <source>
        <dbReference type="Proteomes" id="UP000292209"/>
    </source>
</evidence>
<sequence>MKTFLKNLSTIRFWMFGLCYVVFMGFSHGSWGQKNWTVEFRPGANFPVADMNSNTPIKTGLGVDGIVSYNFISNFGVYAGWGWNKFSSDQSFAGPNVDFEETGYTYGLQYFIPLGITGDTKVFIRTGGLWNHIEMENNEGELIGDTGHGFGWQLESGLTVPFADRWKIQPSIRYRSLSREYPFGNSSVDANLKYISLGLGVIWIF</sequence>
<dbReference type="Gene3D" id="2.40.160.20">
    <property type="match status" value="1"/>
</dbReference>
<evidence type="ECO:0000256" key="1">
    <source>
        <dbReference type="ARBA" id="ARBA00022729"/>
    </source>
</evidence>
<dbReference type="SUPFAM" id="SSF56925">
    <property type="entry name" value="OMPA-like"/>
    <property type="match status" value="1"/>
</dbReference>
<dbReference type="InterPro" id="IPR027385">
    <property type="entry name" value="Beta-barrel_OMP"/>
</dbReference>
<feature type="domain" description="Outer membrane protein beta-barrel" evidence="2">
    <location>
        <begin position="43"/>
        <end position="205"/>
    </location>
</feature>
<keyword evidence="1" id="KW-0732">Signal</keyword>
<dbReference type="AlphaFoldDB" id="A0A4Q7PCC4"/>
<proteinExistence type="predicted"/>
<dbReference type="Proteomes" id="UP000292209">
    <property type="component" value="Unassembled WGS sequence"/>
</dbReference>
<name>A0A4Q7PCC4_9BACT</name>
<accession>A0A4Q7PCC4</accession>
<dbReference type="InterPro" id="IPR011250">
    <property type="entry name" value="OMP/PagP_B-barrel"/>
</dbReference>
<keyword evidence="4" id="KW-1185">Reference proteome</keyword>
<dbReference type="Pfam" id="PF13505">
    <property type="entry name" value="OMP_b-brl"/>
    <property type="match status" value="1"/>
</dbReference>
<reference evidence="3 4" key="1">
    <citation type="submission" date="2019-02" db="EMBL/GenBank/DDBJ databases">
        <title>Genomic Encyclopedia of Archaeal and Bacterial Type Strains, Phase II (KMG-II): from individual species to whole genera.</title>
        <authorList>
            <person name="Goeker M."/>
        </authorList>
    </citation>
    <scope>NUCLEOTIDE SEQUENCE [LARGE SCALE GENOMIC DNA]</scope>
    <source>
        <strain evidence="3 4">DSM 21411</strain>
    </source>
</reference>
<dbReference type="RefSeq" id="WP_130276744.1">
    <property type="nucleotide sequence ID" value="NZ_SGXG01000001.1"/>
</dbReference>
<evidence type="ECO:0000313" key="3">
    <source>
        <dbReference type="EMBL" id="RZS97961.1"/>
    </source>
</evidence>
<protein>
    <submittedName>
        <fullName evidence="3">Opacity protein-like surface antigen</fullName>
    </submittedName>
</protein>
<dbReference type="EMBL" id="SGXG01000001">
    <property type="protein sequence ID" value="RZS97961.1"/>
    <property type="molecule type" value="Genomic_DNA"/>
</dbReference>
<gene>
    <name evidence="3" type="ORF">BC751_3589</name>
</gene>
<dbReference type="OrthoDB" id="1100205at2"/>